<dbReference type="InterPro" id="IPR055505">
    <property type="entry name" value="DUF7077"/>
</dbReference>
<dbReference type="InterPro" id="IPR022233">
    <property type="entry name" value="TRAPPC10/Trs130_C"/>
</dbReference>
<evidence type="ECO:0000256" key="4">
    <source>
        <dbReference type="SAM" id="MobiDB-lite"/>
    </source>
</evidence>
<dbReference type="Pfam" id="PF23036">
    <property type="entry name" value="TRAPPC10_1st"/>
    <property type="match status" value="1"/>
</dbReference>
<feature type="region of interest" description="Disordered" evidence="4">
    <location>
        <begin position="64"/>
        <end position="98"/>
    </location>
</feature>
<proteinExistence type="predicted"/>
<evidence type="ECO:0000259" key="6">
    <source>
        <dbReference type="Pfam" id="PF23036"/>
    </source>
</evidence>
<keyword evidence="2" id="KW-0813">Transport</keyword>
<feature type="compositionally biased region" description="Low complexity" evidence="4">
    <location>
        <begin position="552"/>
        <end position="568"/>
    </location>
</feature>
<comment type="caution">
    <text evidence="9">The sequence shown here is derived from an EMBL/GenBank/DDBJ whole genome shotgun (WGS) entry which is preliminary data.</text>
</comment>
<dbReference type="EMBL" id="JAVFHQ010000103">
    <property type="protein sequence ID" value="KAK4539295.1"/>
    <property type="molecule type" value="Genomic_DNA"/>
</dbReference>
<protein>
    <submittedName>
        <fullName evidence="9">Uncharacterized protein</fullName>
    </submittedName>
</protein>
<evidence type="ECO:0000259" key="5">
    <source>
        <dbReference type="Pfam" id="PF12584"/>
    </source>
</evidence>
<dbReference type="GO" id="GO:0034498">
    <property type="term" value="P:early endosome to Golgi transport"/>
    <property type="evidence" value="ECO:0007669"/>
    <property type="project" value="TreeGrafter"/>
</dbReference>
<feature type="compositionally biased region" description="Basic and acidic residues" evidence="4">
    <location>
        <begin position="84"/>
        <end position="95"/>
    </location>
</feature>
<feature type="compositionally biased region" description="Basic and acidic residues" evidence="4">
    <location>
        <begin position="170"/>
        <end position="187"/>
    </location>
</feature>
<feature type="domain" description="DUF7077" evidence="7">
    <location>
        <begin position="946"/>
        <end position="1062"/>
    </location>
</feature>
<accession>A0AAV9J408</accession>
<dbReference type="GO" id="GO:0006891">
    <property type="term" value="P:intra-Golgi vesicle-mediated transport"/>
    <property type="evidence" value="ECO:0007669"/>
    <property type="project" value="TreeGrafter"/>
</dbReference>
<evidence type="ECO:0000256" key="1">
    <source>
        <dbReference type="ARBA" id="ARBA00004555"/>
    </source>
</evidence>
<dbReference type="GO" id="GO:0005829">
    <property type="term" value="C:cytosol"/>
    <property type="evidence" value="ECO:0007669"/>
    <property type="project" value="GOC"/>
</dbReference>
<feature type="region of interest" description="Disordered" evidence="4">
    <location>
        <begin position="169"/>
        <end position="195"/>
    </location>
</feature>
<feature type="domain" description="TRAPPC10/Trs130 C-terminal" evidence="5">
    <location>
        <begin position="1276"/>
        <end position="1426"/>
    </location>
</feature>
<dbReference type="Pfam" id="PF12584">
    <property type="entry name" value="TRAPPC10"/>
    <property type="match status" value="1"/>
</dbReference>
<dbReference type="PANTHER" id="PTHR13251">
    <property type="entry name" value="EPILEPSY HOLOPROSENCEPHALY CANDIDATE 1/TMEM1"/>
    <property type="match status" value="1"/>
</dbReference>
<dbReference type="Proteomes" id="UP001324427">
    <property type="component" value="Unassembled WGS sequence"/>
</dbReference>
<feature type="region of interest" description="Disordered" evidence="4">
    <location>
        <begin position="1387"/>
        <end position="1422"/>
    </location>
</feature>
<evidence type="ECO:0000256" key="3">
    <source>
        <dbReference type="ARBA" id="ARBA00023034"/>
    </source>
</evidence>
<evidence type="ECO:0000313" key="10">
    <source>
        <dbReference type="Proteomes" id="UP001324427"/>
    </source>
</evidence>
<feature type="domain" description="TRAPPC10/Trs130 N-terminal" evidence="6">
    <location>
        <begin position="92"/>
        <end position="422"/>
    </location>
</feature>
<dbReference type="Pfam" id="PF24967">
    <property type="entry name" value="NTS_TR130"/>
    <property type="match status" value="1"/>
</dbReference>
<dbReference type="PANTHER" id="PTHR13251:SF3">
    <property type="entry name" value="TRAFFICKING PROTEIN PARTICLE COMPLEX SUBUNIT 10"/>
    <property type="match status" value="1"/>
</dbReference>
<feature type="domain" description="Trs130 NTS" evidence="8">
    <location>
        <begin position="651"/>
        <end position="747"/>
    </location>
</feature>
<dbReference type="GO" id="GO:1990071">
    <property type="term" value="C:TRAPPII protein complex"/>
    <property type="evidence" value="ECO:0007669"/>
    <property type="project" value="InterPro"/>
</dbReference>
<name>A0AAV9J408_9PEZI</name>
<comment type="subcellular location">
    <subcellularLocation>
        <location evidence="1">Golgi apparatus</location>
    </subcellularLocation>
</comment>
<sequence>MEAASSSKVTVEFHDPSGVFPLVSRDIAARLPLRNLNWQSQARPLRQIRQLHVEFVPDQFTETSLRPPVERADSNGPNSFDIVRSGRDQRKDAVKERRHQIPGLKTSPYLKVYVLRCDDKDTYKATERNKIRQWVRESAQADGKRGEKHEAFEWLIVHVVIPDTVTASEPRWRESQSEPDMLKERKTSNMKLPGKSSKTVFDRLRADFNESGKGSQDRIAQVRVLKKDVPPDLLPTPAVAETLAETPQERENAWKDLMDKFKILILGPFDARVRQYEADVAEQESRRSLPGWNFCTFFIHKEGLAKALESIGLVEDALAIYDELSLGLETVVRDLASGKAGGTATTFATHTDDIEARVLGTAKTLGNGSTGHEVDVKRAAKKLDLFGKDYREQIVRSNISVFDFFCYLFLRQKALILRLANTQAARAEMGSTAAKDGGEDLVLTSEVCWRASSFIHNNARTLRQDLANGSKQYSLSDIEALVCSWSYAVADHVLAETAASVLDLTESGEKVLTNGIHGPKRADFGFGLGANPYPQRSSSLAIRKALPELQRPPSTVGGSTFSPPSSSGKDAATPKAAGIPGLPELATYRAELVMMQRKMLEQLAEGRGWRAGWAAVRYDKASRLQEVKLDEETNGSAVREDSDGATTSRMLTASLALALTSGADFQDAYQLLSDQAMRYYALATQTNSVQGIVGDLALLKRQQGEYEAAESFLKHLLPSYATEGWSAMEVEILDVYAECLKVLGRREDYVKTVLDVLAKSCQRKMTRKVLALRLPLNDFDDDDVDATGMLRDLVHYSKGLEREVTRPTEGYFTELEVEKEVKHFEDRDGFSLHLRIQHLLDDEIELDAVSTRLVSVADPSQEIWLVSGGSVMLTPGSVEVDVTSTTTAFGAYFVDKVILKAGKLRFVQELQPKPDTPALVLNDAEAPVAHSMSYKRPYVLLYPAAHSLDVEVSVVKDVHIDKPRHLIIAISSGLNQIEDIDLKLKPTSAGLRLHLADAKYAEDAQQRQSEGVAGQLHLGSLAEHSSATVKVPYTIEQATKDISMRLEVRYHTSNGAFSFFRSIVLRHELPLDVDVDDIFHLDTLFSNFTVRTTNKVPVVIMKATLEDSPVYAVESPPAAGMPMTVFDRSSARLTYKIARKSSNGGKLVNRDAALALKMQYLPADEFLAMAVRTRFTEDLQSSIYQSVACLLVPILAERCKQLFSIADVEIAVMLELAKVPSYEDFGWQEVIDTLPRVVQLELADWLKGWHSEHEHLKLHLQSSVAEEALRHITISVDVPVVDFVHSASLSLLWIRQRNDHGPHVLTVGHPVKARASIQHTGKWSAASIFNNPKTKTAHPSFVMDVQAESDTWILGGQHRAHFTPSEGEATAFELTLIPLKAGHHSLPTVDIQPEPVVPADGRGDQTRQPDVSCETHYTSSGQTVHVTRDLRTARIHIEDTPVSAAALPSATEPG</sequence>
<dbReference type="Pfam" id="PF24965">
    <property type="entry name" value="TRS130_4HB"/>
    <property type="match status" value="1"/>
</dbReference>
<dbReference type="InterPro" id="IPR056913">
    <property type="entry name" value="TRAPPC10/Trs130_N"/>
</dbReference>
<keyword evidence="10" id="KW-1185">Reference proteome</keyword>
<reference evidence="9 10" key="1">
    <citation type="submission" date="2021-11" db="EMBL/GenBank/DDBJ databases">
        <title>Black yeast isolated from Biological Soil Crust.</title>
        <authorList>
            <person name="Kurbessoian T."/>
        </authorList>
    </citation>
    <scope>NUCLEOTIDE SEQUENCE [LARGE SCALE GENOMIC DNA]</scope>
    <source>
        <strain evidence="9 10">CCFEE 5522</strain>
    </source>
</reference>
<keyword evidence="3" id="KW-0333">Golgi apparatus</keyword>
<evidence type="ECO:0000313" key="9">
    <source>
        <dbReference type="EMBL" id="KAK4539295.1"/>
    </source>
</evidence>
<dbReference type="InterPro" id="IPR056916">
    <property type="entry name" value="NTS_TR130"/>
</dbReference>
<evidence type="ECO:0000259" key="8">
    <source>
        <dbReference type="Pfam" id="PF24967"/>
    </source>
</evidence>
<evidence type="ECO:0000256" key="2">
    <source>
        <dbReference type="ARBA" id="ARBA00022448"/>
    </source>
</evidence>
<feature type="region of interest" description="Disordered" evidence="4">
    <location>
        <begin position="549"/>
        <end position="578"/>
    </location>
</feature>
<dbReference type="Pfam" id="PF23274">
    <property type="entry name" value="DUF7077"/>
    <property type="match status" value="1"/>
</dbReference>
<organism evidence="9 10">
    <name type="scientific">Oleoguttula mirabilis</name>
    <dbReference type="NCBI Taxonomy" id="1507867"/>
    <lineage>
        <taxon>Eukaryota</taxon>
        <taxon>Fungi</taxon>
        <taxon>Dikarya</taxon>
        <taxon>Ascomycota</taxon>
        <taxon>Pezizomycotina</taxon>
        <taxon>Dothideomycetes</taxon>
        <taxon>Dothideomycetidae</taxon>
        <taxon>Mycosphaerellales</taxon>
        <taxon>Teratosphaeriaceae</taxon>
        <taxon>Oleoguttula</taxon>
    </lineage>
</organism>
<gene>
    <name evidence="9" type="ORF">LTR36_000821</name>
</gene>
<evidence type="ECO:0000259" key="7">
    <source>
        <dbReference type="Pfam" id="PF23274"/>
    </source>
</evidence>
<dbReference type="InterPro" id="IPR045126">
    <property type="entry name" value="TRAPPC10/Trs130"/>
</dbReference>